<comment type="caution">
    <text evidence="1">The sequence shown here is derived from an EMBL/GenBank/DDBJ whole genome shotgun (WGS) entry which is preliminary data.</text>
</comment>
<gene>
    <name evidence="1" type="ORF">K0M31_020030</name>
</gene>
<keyword evidence="2" id="KW-1185">Reference proteome</keyword>
<evidence type="ECO:0000313" key="1">
    <source>
        <dbReference type="EMBL" id="KAK1128892.1"/>
    </source>
</evidence>
<reference evidence="1" key="1">
    <citation type="submission" date="2021-10" db="EMBL/GenBank/DDBJ databases">
        <title>Melipona bicolor Genome sequencing and assembly.</title>
        <authorList>
            <person name="Araujo N.S."/>
            <person name="Arias M.C."/>
        </authorList>
    </citation>
    <scope>NUCLEOTIDE SEQUENCE</scope>
    <source>
        <strain evidence="1">USP_2M_L1-L4_2017</strain>
        <tissue evidence="1">Whole body</tissue>
    </source>
</reference>
<accession>A0AA40KQE4</accession>
<proteinExistence type="predicted"/>
<sequence>MDIQMILGERLCDILLLDTLNKRNNRAVLFYGKDFNFLLPKKIESNLESAGNEKSRRSTLQIGTRKEQRFDSGVNVALFLAETRGNRTMNVRLELSALNLRQYAGTVVSSGVPIEARTIPMHGTVFAGNASLKRAAGSQAFETNTTASIRSMPTTE</sequence>
<dbReference type="Proteomes" id="UP001177670">
    <property type="component" value="Unassembled WGS sequence"/>
</dbReference>
<dbReference type="AlphaFoldDB" id="A0AA40KQE4"/>
<evidence type="ECO:0000313" key="2">
    <source>
        <dbReference type="Proteomes" id="UP001177670"/>
    </source>
</evidence>
<protein>
    <submittedName>
        <fullName evidence="1">Uncharacterized protein</fullName>
    </submittedName>
</protein>
<organism evidence="1 2">
    <name type="scientific">Melipona bicolor</name>
    <dbReference type="NCBI Taxonomy" id="60889"/>
    <lineage>
        <taxon>Eukaryota</taxon>
        <taxon>Metazoa</taxon>
        <taxon>Ecdysozoa</taxon>
        <taxon>Arthropoda</taxon>
        <taxon>Hexapoda</taxon>
        <taxon>Insecta</taxon>
        <taxon>Pterygota</taxon>
        <taxon>Neoptera</taxon>
        <taxon>Endopterygota</taxon>
        <taxon>Hymenoptera</taxon>
        <taxon>Apocrita</taxon>
        <taxon>Aculeata</taxon>
        <taxon>Apoidea</taxon>
        <taxon>Anthophila</taxon>
        <taxon>Apidae</taxon>
        <taxon>Melipona</taxon>
    </lineage>
</organism>
<name>A0AA40KQE4_9HYME</name>
<dbReference type="EMBL" id="JAHYIQ010000009">
    <property type="protein sequence ID" value="KAK1128892.1"/>
    <property type="molecule type" value="Genomic_DNA"/>
</dbReference>